<evidence type="ECO:0000313" key="5">
    <source>
        <dbReference type="Proteomes" id="UP000000383"/>
    </source>
</evidence>
<feature type="signal peptide" evidence="2">
    <location>
        <begin position="1"/>
        <end position="30"/>
    </location>
</feature>
<dbReference type="InterPro" id="IPR056203">
    <property type="entry name" value="Cds6_C"/>
</dbReference>
<dbReference type="InterPro" id="IPR032710">
    <property type="entry name" value="NTF2-like_dom_sf"/>
</dbReference>
<dbReference type="SUPFAM" id="SSF54427">
    <property type="entry name" value="NTF2-like"/>
    <property type="match status" value="1"/>
</dbReference>
<dbReference type="EMBL" id="CP002056">
    <property type="protein sequence ID" value="ADI28900.1"/>
    <property type="molecule type" value="Genomic_DNA"/>
</dbReference>
<dbReference type="PANTHER" id="PTHR44809">
    <property type="match status" value="1"/>
</dbReference>
<dbReference type="RefSeq" id="WP_013147216.1">
    <property type="nucleotide sequence ID" value="NC_014207.1"/>
</dbReference>
<dbReference type="Pfam" id="PF24125">
    <property type="entry name" value="Cds6_C"/>
    <property type="match status" value="1"/>
</dbReference>
<dbReference type="SMART" id="SM00028">
    <property type="entry name" value="TPR"/>
    <property type="match status" value="3"/>
</dbReference>
<feature type="chain" id="PRO_5003094751" evidence="2">
    <location>
        <begin position="31"/>
        <end position="348"/>
    </location>
</feature>
<feature type="repeat" description="TPR" evidence="1">
    <location>
        <begin position="63"/>
        <end position="96"/>
    </location>
</feature>
<evidence type="ECO:0000313" key="4">
    <source>
        <dbReference type="EMBL" id="ADI28900.1"/>
    </source>
</evidence>
<evidence type="ECO:0000259" key="3">
    <source>
        <dbReference type="Pfam" id="PF24125"/>
    </source>
</evidence>
<reference evidence="4 5" key="2">
    <citation type="journal article" date="2011" name="J. Bacteriol.">
        <title>Genomes of three methylotrophs from a single niche uncover genetic and metabolic divergence of Methylophilaceae.</title>
        <authorList>
            <person name="Lapidus A."/>
            <person name="Clum A."/>
            <person name="Labutti K."/>
            <person name="Kaluzhnaya M.G."/>
            <person name="Lim S."/>
            <person name="Beck D.A."/>
            <person name="Glavina Del Rio T."/>
            <person name="Nolan M."/>
            <person name="Mavromatis K."/>
            <person name="Huntemann M."/>
            <person name="Lucas S."/>
            <person name="Lidstrom M.E."/>
            <person name="Ivanova N."/>
            <person name="Chistoserdova L."/>
        </authorList>
    </citation>
    <scope>NUCLEOTIDE SEQUENCE [LARGE SCALE GENOMIC DNA]</scope>
    <source>
        <strain evidence="4 5">301</strain>
    </source>
</reference>
<dbReference type="InterPro" id="IPR019734">
    <property type="entry name" value="TPR_rpt"/>
</dbReference>
<dbReference type="Proteomes" id="UP000000383">
    <property type="component" value="Chromosome"/>
</dbReference>
<gene>
    <name evidence="4" type="ordered locus">M301_0516</name>
</gene>
<evidence type="ECO:0000256" key="1">
    <source>
        <dbReference type="PROSITE-ProRule" id="PRU00339"/>
    </source>
</evidence>
<keyword evidence="1" id="KW-0802">TPR repeat</keyword>
<proteinExistence type="predicted"/>
<keyword evidence="5" id="KW-1185">Reference proteome</keyword>
<dbReference type="STRING" id="666681.M301_0516"/>
<dbReference type="InterPro" id="IPR011990">
    <property type="entry name" value="TPR-like_helical_dom_sf"/>
</dbReference>
<dbReference type="HOGENOM" id="CLU_037727_0_0_4"/>
<sequence precursor="true">MNKYISLLNALIARSFLVVAVSLLAPAAHADELKDISQLADQGQSAVAIDRLNTYIVANPKNAQAMFMKGVLLAEQGRRDEAIRTFTDVTEKFPNLPEPYNNLAVLYADQGQFDKARKALETAIKTHPSYATAHENLGDIYARMASEAYDKALQLDTSNTRAEGKLSMIKDLFGTGNKTTLASKEPAKVDTKVANPIRPADTKTADVKKVTTTSTKTSVEPAKVESTKNVEPAKNNDADITSAVNNWAQAWSTKNLDQYFASYGASFQPAKGESRKAWEQQRRERITRPAKINVDVSNINITSTEENSAKVRFKQSYRADSKPIFTTKTLMMKKQGNNWFIEQEIAGN</sequence>
<dbReference type="eggNOG" id="COG0457">
    <property type="taxonomic scope" value="Bacteria"/>
</dbReference>
<accession>D7DMW1</accession>
<dbReference type="InterPro" id="IPR052943">
    <property type="entry name" value="TMTC_O-mannosyl-trnsfr"/>
</dbReference>
<dbReference type="SUPFAM" id="SSF48452">
    <property type="entry name" value="TPR-like"/>
    <property type="match status" value="1"/>
</dbReference>
<dbReference type="PANTHER" id="PTHR44809:SF1">
    <property type="entry name" value="PROTEIN O-MANNOSYL-TRANSFERASE TMTC1"/>
    <property type="match status" value="1"/>
</dbReference>
<reference evidence="5" key="1">
    <citation type="submission" date="2010-05" db="EMBL/GenBank/DDBJ databases">
        <title>Complete sequence of Methylotenera sp. 301.</title>
        <authorList>
            <person name="Lucas S."/>
            <person name="Copeland A."/>
            <person name="Lapidus A."/>
            <person name="Cheng J.-F."/>
            <person name="Bruce D."/>
            <person name="Goodwin L."/>
            <person name="Pitluck S."/>
            <person name="Clum A."/>
            <person name="Land M."/>
            <person name="Hauser L."/>
            <person name="Kyrpides N."/>
            <person name="Ivanova N."/>
            <person name="Chistoservova L."/>
            <person name="Kalyuzhnaya M."/>
            <person name="Woyke T."/>
        </authorList>
    </citation>
    <scope>NUCLEOTIDE SEQUENCE [LARGE SCALE GENOMIC DNA]</scope>
    <source>
        <strain evidence="5">301</strain>
    </source>
</reference>
<evidence type="ECO:0000256" key="2">
    <source>
        <dbReference type="SAM" id="SignalP"/>
    </source>
</evidence>
<dbReference type="KEGG" id="meh:M301_0516"/>
<dbReference type="OrthoDB" id="5294075at2"/>
<dbReference type="AlphaFoldDB" id="D7DMW1"/>
<dbReference type="Pfam" id="PF14559">
    <property type="entry name" value="TPR_19"/>
    <property type="match status" value="1"/>
</dbReference>
<feature type="domain" description="Cds6 C-terminal" evidence="3">
    <location>
        <begin position="240"/>
        <end position="343"/>
    </location>
</feature>
<name>D7DMW1_METV0</name>
<dbReference type="Gene3D" id="3.10.450.50">
    <property type="match status" value="1"/>
</dbReference>
<feature type="repeat" description="TPR" evidence="1">
    <location>
        <begin position="97"/>
        <end position="130"/>
    </location>
</feature>
<protein>
    <submittedName>
        <fullName evidence="4">TPR repeat-containing protein</fullName>
    </submittedName>
</protein>
<organism evidence="4 5">
    <name type="scientific">Methylotenera versatilis (strain 301)</name>
    <dbReference type="NCBI Taxonomy" id="666681"/>
    <lineage>
        <taxon>Bacteria</taxon>
        <taxon>Pseudomonadati</taxon>
        <taxon>Pseudomonadota</taxon>
        <taxon>Betaproteobacteria</taxon>
        <taxon>Nitrosomonadales</taxon>
        <taxon>Methylophilaceae</taxon>
        <taxon>Methylotenera</taxon>
    </lineage>
</organism>
<keyword evidence="2" id="KW-0732">Signal</keyword>
<dbReference type="Gene3D" id="1.25.40.10">
    <property type="entry name" value="Tetratricopeptide repeat domain"/>
    <property type="match status" value="1"/>
</dbReference>
<dbReference type="PROSITE" id="PS50005">
    <property type="entry name" value="TPR"/>
    <property type="match status" value="2"/>
</dbReference>